<feature type="compositionally biased region" description="Basic and acidic residues" evidence="1">
    <location>
        <begin position="130"/>
        <end position="163"/>
    </location>
</feature>
<feature type="compositionally biased region" description="Polar residues" evidence="1">
    <location>
        <begin position="217"/>
        <end position="227"/>
    </location>
</feature>
<evidence type="ECO:0000313" key="2">
    <source>
        <dbReference type="EMBL" id="MCD7457528.1"/>
    </source>
</evidence>
<evidence type="ECO:0000256" key="1">
    <source>
        <dbReference type="SAM" id="MobiDB-lite"/>
    </source>
</evidence>
<keyword evidence="3" id="KW-1185">Reference proteome</keyword>
<proteinExistence type="predicted"/>
<feature type="region of interest" description="Disordered" evidence="1">
    <location>
        <begin position="1"/>
        <end position="37"/>
    </location>
</feature>
<comment type="caution">
    <text evidence="2">The sequence shown here is derived from an EMBL/GenBank/DDBJ whole genome shotgun (WGS) entry which is preliminary data.</text>
</comment>
<accession>A0ABS8SFE4</accession>
<dbReference type="Proteomes" id="UP000823775">
    <property type="component" value="Unassembled WGS sequence"/>
</dbReference>
<evidence type="ECO:0000313" key="3">
    <source>
        <dbReference type="Proteomes" id="UP000823775"/>
    </source>
</evidence>
<organism evidence="2 3">
    <name type="scientific">Datura stramonium</name>
    <name type="common">Jimsonweed</name>
    <name type="synonym">Common thornapple</name>
    <dbReference type="NCBI Taxonomy" id="4076"/>
    <lineage>
        <taxon>Eukaryota</taxon>
        <taxon>Viridiplantae</taxon>
        <taxon>Streptophyta</taxon>
        <taxon>Embryophyta</taxon>
        <taxon>Tracheophyta</taxon>
        <taxon>Spermatophyta</taxon>
        <taxon>Magnoliopsida</taxon>
        <taxon>eudicotyledons</taxon>
        <taxon>Gunneridae</taxon>
        <taxon>Pentapetalae</taxon>
        <taxon>asterids</taxon>
        <taxon>lamiids</taxon>
        <taxon>Solanales</taxon>
        <taxon>Solanaceae</taxon>
        <taxon>Solanoideae</taxon>
        <taxon>Datureae</taxon>
        <taxon>Datura</taxon>
    </lineage>
</organism>
<sequence length="227" mass="24918">MSRLDGGQPSVVEGTQLPTHDFPPLPSTNNRTRTNINHSFPTELSFSSTIIQPLMHPQSNESLREEITVVGGFLKSNGQRMRCSEGEAATAKEGVDVLPVRDSISKSPYAARVSVTQQNDNINHQNGDAFIEKEDKGTEKGGEQEVPEVSRAKVEGSTEEKSADNLSSSECNEEQIFKDVDLSPRIVKVVKSARKGKKQGSGEAAKPVRVQPKRHVTIQQSKSQRRL</sequence>
<feature type="compositionally biased region" description="Polar residues" evidence="1">
    <location>
        <begin position="27"/>
        <end position="37"/>
    </location>
</feature>
<feature type="region of interest" description="Disordered" evidence="1">
    <location>
        <begin position="191"/>
        <end position="227"/>
    </location>
</feature>
<protein>
    <submittedName>
        <fullName evidence="2">Uncharacterized protein</fullName>
    </submittedName>
</protein>
<name>A0ABS8SFE4_DATST</name>
<gene>
    <name evidence="2" type="ORF">HAX54_035340</name>
</gene>
<reference evidence="2 3" key="1">
    <citation type="journal article" date="2021" name="BMC Genomics">
        <title>Datura genome reveals duplications of psychoactive alkaloid biosynthetic genes and high mutation rate following tissue culture.</title>
        <authorList>
            <person name="Rajewski A."/>
            <person name="Carter-House D."/>
            <person name="Stajich J."/>
            <person name="Litt A."/>
        </authorList>
    </citation>
    <scope>NUCLEOTIDE SEQUENCE [LARGE SCALE GENOMIC DNA]</scope>
    <source>
        <strain evidence="2">AR-01</strain>
    </source>
</reference>
<feature type="region of interest" description="Disordered" evidence="1">
    <location>
        <begin position="118"/>
        <end position="177"/>
    </location>
</feature>
<dbReference type="EMBL" id="JACEIK010000461">
    <property type="protein sequence ID" value="MCD7457528.1"/>
    <property type="molecule type" value="Genomic_DNA"/>
</dbReference>